<proteinExistence type="predicted"/>
<accession>X0XT24</accession>
<gene>
    <name evidence="1" type="ORF">S01H1_69429</name>
</gene>
<organism evidence="1">
    <name type="scientific">marine sediment metagenome</name>
    <dbReference type="NCBI Taxonomy" id="412755"/>
    <lineage>
        <taxon>unclassified sequences</taxon>
        <taxon>metagenomes</taxon>
        <taxon>ecological metagenomes</taxon>
    </lineage>
</organism>
<dbReference type="EMBL" id="BARS01046098">
    <property type="protein sequence ID" value="GAG39808.1"/>
    <property type="molecule type" value="Genomic_DNA"/>
</dbReference>
<sequence length="126" mass="13228">CSLYSVQAECPGPVLSEPLVQATYIDAYDNVIPGTYDWGDNVGYVTRQPDHVVGLADIMGQVSAYQGNWTGVGGAIIKPNVDIGPASGASSCEPDQEIGISEIMLTIGAYQGKTFADQECPDPCSP</sequence>
<protein>
    <submittedName>
        <fullName evidence="1">Uncharacterized protein</fullName>
    </submittedName>
</protein>
<feature type="non-terminal residue" evidence="1">
    <location>
        <position position="1"/>
    </location>
</feature>
<dbReference type="AlphaFoldDB" id="X0XT24"/>
<evidence type="ECO:0000313" key="1">
    <source>
        <dbReference type="EMBL" id="GAG39808.1"/>
    </source>
</evidence>
<reference evidence="1" key="1">
    <citation type="journal article" date="2014" name="Front. Microbiol.">
        <title>High frequency of phylogenetically diverse reductive dehalogenase-homologous genes in deep subseafloor sedimentary metagenomes.</title>
        <authorList>
            <person name="Kawai M."/>
            <person name="Futagami T."/>
            <person name="Toyoda A."/>
            <person name="Takaki Y."/>
            <person name="Nishi S."/>
            <person name="Hori S."/>
            <person name="Arai W."/>
            <person name="Tsubouchi T."/>
            <person name="Morono Y."/>
            <person name="Uchiyama I."/>
            <person name="Ito T."/>
            <person name="Fujiyama A."/>
            <person name="Inagaki F."/>
            <person name="Takami H."/>
        </authorList>
    </citation>
    <scope>NUCLEOTIDE SEQUENCE</scope>
    <source>
        <strain evidence="1">Expedition CK06-06</strain>
    </source>
</reference>
<comment type="caution">
    <text evidence="1">The sequence shown here is derived from an EMBL/GenBank/DDBJ whole genome shotgun (WGS) entry which is preliminary data.</text>
</comment>
<name>X0XT24_9ZZZZ</name>